<name>A0A916RWR4_9BACT</name>
<dbReference type="EMBL" id="BMJB01000001">
    <property type="protein sequence ID" value="GGA71344.1"/>
    <property type="molecule type" value="Genomic_DNA"/>
</dbReference>
<reference evidence="6" key="1">
    <citation type="journal article" date="2014" name="Int. J. Syst. Evol. Microbiol.">
        <title>Complete genome sequence of Corynebacterium casei LMG S-19264T (=DSM 44701T), isolated from a smear-ripened cheese.</title>
        <authorList>
            <consortium name="US DOE Joint Genome Institute (JGI-PGF)"/>
            <person name="Walter F."/>
            <person name="Albersmeier A."/>
            <person name="Kalinowski J."/>
            <person name="Ruckert C."/>
        </authorList>
    </citation>
    <scope>NUCLEOTIDE SEQUENCE</scope>
    <source>
        <strain evidence="6">CGMCC 1.15447</strain>
    </source>
</reference>
<evidence type="ECO:0000313" key="7">
    <source>
        <dbReference type="Proteomes" id="UP000648801"/>
    </source>
</evidence>
<gene>
    <name evidence="6" type="ORF">GCM10011507_23760</name>
</gene>
<dbReference type="PANTHER" id="PTHR12714">
    <property type="entry name" value="PROTEIN-S ISOPRENYLCYSTEINE O-METHYLTRANSFERASE"/>
    <property type="match status" value="1"/>
</dbReference>
<evidence type="ECO:0000256" key="3">
    <source>
        <dbReference type="ARBA" id="ARBA00022989"/>
    </source>
</evidence>
<keyword evidence="3 5" id="KW-1133">Transmembrane helix</keyword>
<dbReference type="PANTHER" id="PTHR12714:SF9">
    <property type="entry name" value="PROTEIN-S-ISOPRENYLCYSTEINE O-METHYLTRANSFERASE"/>
    <property type="match status" value="1"/>
</dbReference>
<dbReference type="Pfam" id="PF04191">
    <property type="entry name" value="PEMT"/>
    <property type="match status" value="1"/>
</dbReference>
<reference evidence="6" key="2">
    <citation type="submission" date="2020-09" db="EMBL/GenBank/DDBJ databases">
        <authorList>
            <person name="Sun Q."/>
            <person name="Zhou Y."/>
        </authorList>
    </citation>
    <scope>NUCLEOTIDE SEQUENCE</scope>
    <source>
        <strain evidence="6">CGMCC 1.15447</strain>
    </source>
</reference>
<protein>
    <recommendedName>
        <fullName evidence="8">Isoprenylcysteine carboxylmethyltransferase family protein</fullName>
    </recommendedName>
</protein>
<evidence type="ECO:0000256" key="5">
    <source>
        <dbReference type="SAM" id="Phobius"/>
    </source>
</evidence>
<feature type="transmembrane region" description="Helical" evidence="5">
    <location>
        <begin position="72"/>
        <end position="95"/>
    </location>
</feature>
<dbReference type="AlphaFoldDB" id="A0A916RWR4"/>
<accession>A0A916RWR4</accession>
<comment type="subcellular location">
    <subcellularLocation>
        <location evidence="1">Endomembrane system</location>
        <topology evidence="1">Multi-pass membrane protein</topology>
    </subcellularLocation>
</comment>
<comment type="caution">
    <text evidence="6">The sequence shown here is derived from an EMBL/GenBank/DDBJ whole genome shotgun (WGS) entry which is preliminary data.</text>
</comment>
<feature type="transmembrane region" description="Helical" evidence="5">
    <location>
        <begin position="208"/>
        <end position="230"/>
    </location>
</feature>
<dbReference type="GO" id="GO:0016740">
    <property type="term" value="F:transferase activity"/>
    <property type="evidence" value="ECO:0007669"/>
    <property type="project" value="UniProtKB-ARBA"/>
</dbReference>
<dbReference type="InterPro" id="IPR007318">
    <property type="entry name" value="Phopholipid_MeTrfase"/>
</dbReference>
<evidence type="ECO:0008006" key="8">
    <source>
        <dbReference type="Google" id="ProtNLM"/>
    </source>
</evidence>
<evidence type="ECO:0000313" key="6">
    <source>
        <dbReference type="EMBL" id="GGA71344.1"/>
    </source>
</evidence>
<organism evidence="6 7">
    <name type="scientific">Edaphobacter acidisoli</name>
    <dbReference type="NCBI Taxonomy" id="2040573"/>
    <lineage>
        <taxon>Bacteria</taxon>
        <taxon>Pseudomonadati</taxon>
        <taxon>Acidobacteriota</taxon>
        <taxon>Terriglobia</taxon>
        <taxon>Terriglobales</taxon>
        <taxon>Acidobacteriaceae</taxon>
        <taxon>Edaphobacter</taxon>
    </lineage>
</organism>
<dbReference type="Proteomes" id="UP000648801">
    <property type="component" value="Unassembled WGS sequence"/>
</dbReference>
<feature type="transmembrane region" description="Helical" evidence="5">
    <location>
        <begin position="236"/>
        <end position="255"/>
    </location>
</feature>
<evidence type="ECO:0000256" key="2">
    <source>
        <dbReference type="ARBA" id="ARBA00022692"/>
    </source>
</evidence>
<keyword evidence="2 5" id="KW-0812">Transmembrane</keyword>
<evidence type="ECO:0000256" key="1">
    <source>
        <dbReference type="ARBA" id="ARBA00004127"/>
    </source>
</evidence>
<feature type="transmembrane region" description="Helical" evidence="5">
    <location>
        <begin position="22"/>
        <end position="41"/>
    </location>
</feature>
<dbReference type="GO" id="GO:0012505">
    <property type="term" value="C:endomembrane system"/>
    <property type="evidence" value="ECO:0007669"/>
    <property type="project" value="UniProtKB-SubCell"/>
</dbReference>
<proteinExistence type="predicted"/>
<sequence>MERTVQMEQPGLMPFRATGLEFRFRLLIHAVIIVLGFWAPWDKWLHLDSDGPNPHVWGVLADHLYKLAPGTISIGAAFNWLLILAAICAFVAAALRTWGSAYIGAPVVQSGAMHGAELVAAGPYRFMRNPLYAGLVIHSLALALLMPPTGAVFCVVTLALFQLRLIGGEEAFLSAKLGEPYRAYCSLVPRIFPALRPRVAASATRARWGLAFLGEIYMWGVFVTFVALGYRYNAFLLMRGVLVSLGLMLIIRAMLPRTSQATEG</sequence>
<feature type="transmembrane region" description="Helical" evidence="5">
    <location>
        <begin position="102"/>
        <end position="124"/>
    </location>
</feature>
<keyword evidence="4 5" id="KW-0472">Membrane</keyword>
<feature type="transmembrane region" description="Helical" evidence="5">
    <location>
        <begin position="136"/>
        <end position="161"/>
    </location>
</feature>
<evidence type="ECO:0000256" key="4">
    <source>
        <dbReference type="ARBA" id="ARBA00023136"/>
    </source>
</evidence>
<dbReference type="RefSeq" id="WP_229668910.1">
    <property type="nucleotide sequence ID" value="NZ_BMJB01000001.1"/>
</dbReference>
<dbReference type="Gene3D" id="1.20.120.1630">
    <property type="match status" value="1"/>
</dbReference>
<keyword evidence="7" id="KW-1185">Reference proteome</keyword>